<comment type="caution">
    <text evidence="1">The sequence shown here is derived from an EMBL/GenBank/DDBJ whole genome shotgun (WGS) entry which is preliminary data.</text>
</comment>
<feature type="non-terminal residue" evidence="1">
    <location>
        <position position="1"/>
    </location>
</feature>
<dbReference type="Proteomes" id="UP001066276">
    <property type="component" value="Chromosome 9"/>
</dbReference>
<keyword evidence="2" id="KW-1185">Reference proteome</keyword>
<evidence type="ECO:0000313" key="1">
    <source>
        <dbReference type="EMBL" id="KAJ1106448.1"/>
    </source>
</evidence>
<accession>A0AAV7MRW9</accession>
<feature type="non-terminal residue" evidence="1">
    <location>
        <position position="83"/>
    </location>
</feature>
<protein>
    <submittedName>
        <fullName evidence="1">Uncharacterized protein</fullName>
    </submittedName>
</protein>
<reference evidence="1" key="1">
    <citation type="journal article" date="2022" name="bioRxiv">
        <title>Sequencing and chromosome-scale assembly of the giantPleurodeles waltlgenome.</title>
        <authorList>
            <person name="Brown T."/>
            <person name="Elewa A."/>
            <person name="Iarovenko S."/>
            <person name="Subramanian E."/>
            <person name="Araus A.J."/>
            <person name="Petzold A."/>
            <person name="Susuki M."/>
            <person name="Suzuki K.-i.T."/>
            <person name="Hayashi T."/>
            <person name="Toyoda A."/>
            <person name="Oliveira C."/>
            <person name="Osipova E."/>
            <person name="Leigh N.D."/>
            <person name="Simon A."/>
            <person name="Yun M.H."/>
        </authorList>
    </citation>
    <scope>NUCLEOTIDE SEQUENCE</scope>
    <source>
        <strain evidence="1">20211129_DDA</strain>
        <tissue evidence="1">Liver</tissue>
    </source>
</reference>
<name>A0AAV7MRW9_PLEWA</name>
<proteinExistence type="predicted"/>
<organism evidence="1 2">
    <name type="scientific">Pleurodeles waltl</name>
    <name type="common">Iberian ribbed newt</name>
    <dbReference type="NCBI Taxonomy" id="8319"/>
    <lineage>
        <taxon>Eukaryota</taxon>
        <taxon>Metazoa</taxon>
        <taxon>Chordata</taxon>
        <taxon>Craniata</taxon>
        <taxon>Vertebrata</taxon>
        <taxon>Euteleostomi</taxon>
        <taxon>Amphibia</taxon>
        <taxon>Batrachia</taxon>
        <taxon>Caudata</taxon>
        <taxon>Salamandroidea</taxon>
        <taxon>Salamandridae</taxon>
        <taxon>Pleurodelinae</taxon>
        <taxon>Pleurodeles</taxon>
    </lineage>
</organism>
<gene>
    <name evidence="1" type="ORF">NDU88_003849</name>
</gene>
<dbReference type="AlphaFoldDB" id="A0AAV7MRW9"/>
<evidence type="ECO:0000313" key="2">
    <source>
        <dbReference type="Proteomes" id="UP001066276"/>
    </source>
</evidence>
<sequence length="83" mass="9358">HPVCCRPSRTILFSTWYSVRAQRIIRKYQDFKSGALGAFQCIAINLLYIKKAKSINLCRCLCFFGLFLNPSRQDPGSAISASP</sequence>
<dbReference type="EMBL" id="JANPWB010000013">
    <property type="protein sequence ID" value="KAJ1106448.1"/>
    <property type="molecule type" value="Genomic_DNA"/>
</dbReference>